<protein>
    <recommendedName>
        <fullName evidence="3">Fungal N-terminal domain-containing protein</fullName>
    </recommendedName>
</protein>
<dbReference type="Proteomes" id="UP000887226">
    <property type="component" value="Unassembled WGS sequence"/>
</dbReference>
<proteinExistence type="predicted"/>
<organism evidence="1 2">
    <name type="scientific">Calycina marina</name>
    <dbReference type="NCBI Taxonomy" id="1763456"/>
    <lineage>
        <taxon>Eukaryota</taxon>
        <taxon>Fungi</taxon>
        <taxon>Dikarya</taxon>
        <taxon>Ascomycota</taxon>
        <taxon>Pezizomycotina</taxon>
        <taxon>Leotiomycetes</taxon>
        <taxon>Helotiales</taxon>
        <taxon>Pezizellaceae</taxon>
        <taxon>Calycina</taxon>
    </lineage>
</organism>
<keyword evidence="2" id="KW-1185">Reference proteome</keyword>
<accession>A0A9P7YVG3</accession>
<comment type="caution">
    <text evidence="1">The sequence shown here is derived from an EMBL/GenBank/DDBJ whole genome shotgun (WGS) entry which is preliminary data.</text>
</comment>
<evidence type="ECO:0008006" key="3">
    <source>
        <dbReference type="Google" id="ProtNLM"/>
    </source>
</evidence>
<evidence type="ECO:0000313" key="2">
    <source>
        <dbReference type="Proteomes" id="UP000887226"/>
    </source>
</evidence>
<dbReference type="EMBL" id="MU254432">
    <property type="protein sequence ID" value="KAG9240486.1"/>
    <property type="molecule type" value="Genomic_DNA"/>
</dbReference>
<sequence>MSFGASPSDIIIVVKFCKSLYRKCRTAGGEYDEISREVRNLHTVLRHLNYEIAAPDSALNKDGGFWEKQLGPIIEGCDNTLRQLDGTSGGSVLTHYDDDDREVWRQFRRELVAEGFSSDVLQQHKDVLRAYIREIDTK</sequence>
<feature type="non-terminal residue" evidence="1">
    <location>
        <position position="138"/>
    </location>
</feature>
<gene>
    <name evidence="1" type="ORF">BJ878DRAFT_403372</name>
</gene>
<dbReference type="OrthoDB" id="7464126at2759"/>
<reference evidence="1" key="1">
    <citation type="journal article" date="2021" name="IMA Fungus">
        <title>Genomic characterization of three marine fungi, including Emericellopsis atlantica sp. nov. with signatures of a generalist lifestyle and marine biomass degradation.</title>
        <authorList>
            <person name="Hagestad O.C."/>
            <person name="Hou L."/>
            <person name="Andersen J.H."/>
            <person name="Hansen E.H."/>
            <person name="Altermark B."/>
            <person name="Li C."/>
            <person name="Kuhnert E."/>
            <person name="Cox R.J."/>
            <person name="Crous P.W."/>
            <person name="Spatafora J.W."/>
            <person name="Lail K."/>
            <person name="Amirebrahimi M."/>
            <person name="Lipzen A."/>
            <person name="Pangilinan J."/>
            <person name="Andreopoulos W."/>
            <person name="Hayes R.D."/>
            <person name="Ng V."/>
            <person name="Grigoriev I.V."/>
            <person name="Jackson S.A."/>
            <person name="Sutton T.D.S."/>
            <person name="Dobson A.D.W."/>
            <person name="Rama T."/>
        </authorList>
    </citation>
    <scope>NUCLEOTIDE SEQUENCE</scope>
    <source>
        <strain evidence="1">TRa3180A</strain>
    </source>
</reference>
<name>A0A9P7YVG3_9HELO</name>
<dbReference type="AlphaFoldDB" id="A0A9P7YVG3"/>
<evidence type="ECO:0000313" key="1">
    <source>
        <dbReference type="EMBL" id="KAG9240486.1"/>
    </source>
</evidence>